<keyword evidence="4" id="KW-0472">Membrane</keyword>
<comment type="subcellular location">
    <subcellularLocation>
        <location evidence="1">Cell outer membrane</location>
    </subcellularLocation>
</comment>
<evidence type="ECO:0000256" key="4">
    <source>
        <dbReference type="ARBA" id="ARBA00023136"/>
    </source>
</evidence>
<dbReference type="PROSITE" id="PS51257">
    <property type="entry name" value="PROKAR_LIPOPROTEIN"/>
    <property type="match status" value="1"/>
</dbReference>
<evidence type="ECO:0000256" key="2">
    <source>
        <dbReference type="ARBA" id="ARBA00006275"/>
    </source>
</evidence>
<feature type="domain" description="SusD-like N-terminal" evidence="7">
    <location>
        <begin position="21"/>
        <end position="245"/>
    </location>
</feature>
<reference evidence="8 9" key="1">
    <citation type="submission" date="2020-08" db="EMBL/GenBank/DDBJ databases">
        <title>Genome public.</title>
        <authorList>
            <person name="Liu C."/>
            <person name="Sun Q."/>
        </authorList>
    </citation>
    <scope>NUCLEOTIDE SEQUENCE [LARGE SCALE GENOMIC DNA]</scope>
    <source>
        <strain evidence="8 9">NSJ-56</strain>
    </source>
</reference>
<dbReference type="Pfam" id="PF07980">
    <property type="entry name" value="SusD_RagB"/>
    <property type="match status" value="1"/>
</dbReference>
<accession>A0ABR7CVW1</accession>
<evidence type="ECO:0000259" key="7">
    <source>
        <dbReference type="Pfam" id="PF14322"/>
    </source>
</evidence>
<keyword evidence="9" id="KW-1185">Reference proteome</keyword>
<evidence type="ECO:0000313" key="8">
    <source>
        <dbReference type="EMBL" id="MBC5619805.1"/>
    </source>
</evidence>
<dbReference type="Gene3D" id="1.25.40.390">
    <property type="match status" value="1"/>
</dbReference>
<dbReference type="SUPFAM" id="SSF48452">
    <property type="entry name" value="TPR-like"/>
    <property type="match status" value="1"/>
</dbReference>
<proteinExistence type="inferred from homology"/>
<comment type="similarity">
    <text evidence="2">Belongs to the SusD family.</text>
</comment>
<sequence length="467" mass="53845">MRNILVVAICTVSLFLSSCQDWIDVNPKTDIEAEKFFTSEDGFKSALTGLYSMMTLEKSYGRQMTFDFVEKLVQRYDNYAPGAVTDEERAAIYKYGETTSSKNAIADIWLKLYNEIANINNFLQYLETNGDVILTEGYRDLMKGEALGLRAFHYFDILRLWGPIYSLDSTKLCIPYRDKFDSESAPMMAANEVVKRIVADLQAAEELLKNDPMNYEHVAEEPFIGQRKHRMNKFAVKAMLARVYLYRGNKELAAQYAREVIEKSGLELVRNNQQDVSLYGETIFGLAMYDMEEKLKNYWVNGSSYDVQYYISGNNASGLFEINEGIGLNDMRYRSGYGFNHTASNLLMCRKYLGEGLYGEKIPLIRLAEMYYILAESVALSECGQYINTVRTTRGISRSNNLGTDVTEEQRLEVLDKEYRKEFFAEGQYFYFLKRHNRSTFYRCPVENFSAYVLPVPDDEKTYGEAE</sequence>
<evidence type="ECO:0000256" key="3">
    <source>
        <dbReference type="ARBA" id="ARBA00022729"/>
    </source>
</evidence>
<dbReference type="InterPro" id="IPR033985">
    <property type="entry name" value="SusD-like_N"/>
</dbReference>
<dbReference type="Pfam" id="PF14322">
    <property type="entry name" value="SusD-like_3"/>
    <property type="match status" value="1"/>
</dbReference>
<dbReference type="InterPro" id="IPR012944">
    <property type="entry name" value="SusD_RagB_dom"/>
</dbReference>
<gene>
    <name evidence="8" type="ORF">H8S64_01690</name>
</gene>
<feature type="domain" description="RagB/SusD" evidence="6">
    <location>
        <begin position="354"/>
        <end position="436"/>
    </location>
</feature>
<protein>
    <submittedName>
        <fullName evidence="8">RagB/SusD family nutrient uptake outer membrane protein</fullName>
    </submittedName>
</protein>
<organism evidence="8 9">
    <name type="scientific">Butyricimonas hominis</name>
    <dbReference type="NCBI Taxonomy" id="2763032"/>
    <lineage>
        <taxon>Bacteria</taxon>
        <taxon>Pseudomonadati</taxon>
        <taxon>Bacteroidota</taxon>
        <taxon>Bacteroidia</taxon>
        <taxon>Bacteroidales</taxon>
        <taxon>Odoribacteraceae</taxon>
        <taxon>Butyricimonas</taxon>
    </lineage>
</organism>
<name>A0ABR7CVW1_9BACT</name>
<evidence type="ECO:0000259" key="6">
    <source>
        <dbReference type="Pfam" id="PF07980"/>
    </source>
</evidence>
<dbReference type="InterPro" id="IPR011990">
    <property type="entry name" value="TPR-like_helical_dom_sf"/>
</dbReference>
<evidence type="ECO:0000256" key="1">
    <source>
        <dbReference type="ARBA" id="ARBA00004442"/>
    </source>
</evidence>
<dbReference type="EMBL" id="JACOOH010000001">
    <property type="protein sequence ID" value="MBC5619805.1"/>
    <property type="molecule type" value="Genomic_DNA"/>
</dbReference>
<evidence type="ECO:0000313" key="9">
    <source>
        <dbReference type="Proteomes" id="UP000646484"/>
    </source>
</evidence>
<comment type="caution">
    <text evidence="8">The sequence shown here is derived from an EMBL/GenBank/DDBJ whole genome shotgun (WGS) entry which is preliminary data.</text>
</comment>
<dbReference type="Proteomes" id="UP000646484">
    <property type="component" value="Unassembled WGS sequence"/>
</dbReference>
<keyword evidence="3" id="KW-0732">Signal</keyword>
<dbReference type="RefSeq" id="WP_186974692.1">
    <property type="nucleotide sequence ID" value="NZ_JACOOH010000001.1"/>
</dbReference>
<evidence type="ECO:0000256" key="5">
    <source>
        <dbReference type="ARBA" id="ARBA00023237"/>
    </source>
</evidence>
<keyword evidence="5" id="KW-0998">Cell outer membrane</keyword>